<gene>
    <name evidence="2" type="ORF">PAL_GLEAN10025408</name>
</gene>
<dbReference type="InParanoid" id="L5JMX4"/>
<dbReference type="AlphaFoldDB" id="L5JMX4"/>
<evidence type="ECO:0000313" key="3">
    <source>
        <dbReference type="Proteomes" id="UP000010552"/>
    </source>
</evidence>
<dbReference type="Proteomes" id="UP000010552">
    <property type="component" value="Unassembled WGS sequence"/>
</dbReference>
<organism evidence="2 3">
    <name type="scientific">Pteropus alecto</name>
    <name type="common">Black flying fox</name>
    <dbReference type="NCBI Taxonomy" id="9402"/>
    <lineage>
        <taxon>Eukaryota</taxon>
        <taxon>Metazoa</taxon>
        <taxon>Chordata</taxon>
        <taxon>Craniata</taxon>
        <taxon>Vertebrata</taxon>
        <taxon>Euteleostomi</taxon>
        <taxon>Mammalia</taxon>
        <taxon>Eutheria</taxon>
        <taxon>Laurasiatheria</taxon>
        <taxon>Chiroptera</taxon>
        <taxon>Yinpterochiroptera</taxon>
        <taxon>Pteropodoidea</taxon>
        <taxon>Pteropodidae</taxon>
        <taxon>Pteropodinae</taxon>
        <taxon>Pteropus</taxon>
    </lineage>
</organism>
<name>L5JMX4_PTEAL</name>
<feature type="compositionally biased region" description="Basic residues" evidence="1">
    <location>
        <begin position="85"/>
        <end position="94"/>
    </location>
</feature>
<feature type="compositionally biased region" description="Low complexity" evidence="1">
    <location>
        <begin position="1"/>
        <end position="15"/>
    </location>
</feature>
<protein>
    <submittedName>
        <fullName evidence="2">Uncharacterized protein</fullName>
    </submittedName>
</protein>
<keyword evidence="3" id="KW-1185">Reference proteome</keyword>
<reference evidence="3" key="1">
    <citation type="journal article" date="2013" name="Science">
        <title>Comparative analysis of bat genomes provides insight into the evolution of flight and immunity.</title>
        <authorList>
            <person name="Zhang G."/>
            <person name="Cowled C."/>
            <person name="Shi Z."/>
            <person name="Huang Z."/>
            <person name="Bishop-Lilly K.A."/>
            <person name="Fang X."/>
            <person name="Wynne J.W."/>
            <person name="Xiong Z."/>
            <person name="Baker M.L."/>
            <person name="Zhao W."/>
            <person name="Tachedjian M."/>
            <person name="Zhu Y."/>
            <person name="Zhou P."/>
            <person name="Jiang X."/>
            <person name="Ng J."/>
            <person name="Yang L."/>
            <person name="Wu L."/>
            <person name="Xiao J."/>
            <person name="Feng Y."/>
            <person name="Chen Y."/>
            <person name="Sun X."/>
            <person name="Zhang Y."/>
            <person name="Marsh G.A."/>
            <person name="Crameri G."/>
            <person name="Broder C.C."/>
            <person name="Frey K.G."/>
            <person name="Wang L.F."/>
            <person name="Wang J."/>
        </authorList>
    </citation>
    <scope>NUCLEOTIDE SEQUENCE [LARGE SCALE GENOMIC DNA]</scope>
</reference>
<feature type="region of interest" description="Disordered" evidence="1">
    <location>
        <begin position="65"/>
        <end position="100"/>
    </location>
</feature>
<dbReference type="EMBL" id="KB031158">
    <property type="protein sequence ID" value="ELK00282.1"/>
    <property type="molecule type" value="Genomic_DNA"/>
</dbReference>
<evidence type="ECO:0000256" key="1">
    <source>
        <dbReference type="SAM" id="MobiDB-lite"/>
    </source>
</evidence>
<accession>L5JMX4</accession>
<feature type="compositionally biased region" description="Polar residues" evidence="1">
    <location>
        <begin position="22"/>
        <end position="45"/>
    </location>
</feature>
<sequence length="100" mass="10612">MLPSQAGAAAALGRGSALGGTLNRTPTGEKQGSNMKEAQKRNSVYSLAEHRSEVSANNILNELLSYNLPPRRPPRGPSTAAARATRSRARRRSWARSGAA</sequence>
<evidence type="ECO:0000313" key="2">
    <source>
        <dbReference type="EMBL" id="ELK00282.1"/>
    </source>
</evidence>
<proteinExistence type="predicted"/>
<feature type="region of interest" description="Disordered" evidence="1">
    <location>
        <begin position="1"/>
        <end position="47"/>
    </location>
</feature>